<dbReference type="Pfam" id="PF07508">
    <property type="entry name" value="Recombinase"/>
    <property type="match status" value="1"/>
</dbReference>
<keyword evidence="2" id="KW-0233">DNA recombination</keyword>
<dbReference type="Proteomes" id="UP000315750">
    <property type="component" value="Chromosome"/>
</dbReference>
<evidence type="ECO:0000256" key="1">
    <source>
        <dbReference type="ARBA" id="ARBA00023125"/>
    </source>
</evidence>
<dbReference type="SUPFAM" id="SSF53041">
    <property type="entry name" value="Resolvase-like"/>
    <property type="match status" value="1"/>
</dbReference>
<evidence type="ECO:0000313" key="5">
    <source>
        <dbReference type="Proteomes" id="UP000315750"/>
    </source>
</evidence>
<evidence type="ECO:0000256" key="2">
    <source>
        <dbReference type="ARBA" id="ARBA00023172"/>
    </source>
</evidence>
<proteinExistence type="predicted"/>
<dbReference type="RefSeq" id="WP_145246703.1">
    <property type="nucleotide sequence ID" value="NZ_CP036278.1"/>
</dbReference>
<dbReference type="InterPro" id="IPR011109">
    <property type="entry name" value="DNA_bind_recombinase_dom"/>
</dbReference>
<dbReference type="SMART" id="SM00857">
    <property type="entry name" value="Resolvase"/>
    <property type="match status" value="1"/>
</dbReference>
<dbReference type="GO" id="GO:0000150">
    <property type="term" value="F:DNA strand exchange activity"/>
    <property type="evidence" value="ECO:0007669"/>
    <property type="project" value="InterPro"/>
</dbReference>
<name>A0A518AMI9_9BACT</name>
<organism evidence="4 5">
    <name type="scientific">Aeoliella mucimassa</name>
    <dbReference type="NCBI Taxonomy" id="2527972"/>
    <lineage>
        <taxon>Bacteria</taxon>
        <taxon>Pseudomonadati</taxon>
        <taxon>Planctomycetota</taxon>
        <taxon>Planctomycetia</taxon>
        <taxon>Pirellulales</taxon>
        <taxon>Lacipirellulaceae</taxon>
        <taxon>Aeoliella</taxon>
    </lineage>
</organism>
<dbReference type="KEGG" id="amuc:Pan181_21180"/>
<dbReference type="CDD" id="cd03768">
    <property type="entry name" value="SR_ResInv"/>
    <property type="match status" value="1"/>
</dbReference>
<dbReference type="InterPro" id="IPR006119">
    <property type="entry name" value="Resolv_N"/>
</dbReference>
<dbReference type="OrthoDB" id="2290206at2"/>
<dbReference type="InterPro" id="IPR036162">
    <property type="entry name" value="Resolvase-like_N_sf"/>
</dbReference>
<feature type="domain" description="Resolvase/invertase-type recombinase catalytic" evidence="3">
    <location>
        <begin position="2"/>
        <end position="133"/>
    </location>
</feature>
<reference evidence="4 5" key="1">
    <citation type="submission" date="2019-02" db="EMBL/GenBank/DDBJ databases">
        <title>Deep-cultivation of Planctomycetes and their phenomic and genomic characterization uncovers novel biology.</title>
        <authorList>
            <person name="Wiegand S."/>
            <person name="Jogler M."/>
            <person name="Boedeker C."/>
            <person name="Pinto D."/>
            <person name="Vollmers J."/>
            <person name="Rivas-Marin E."/>
            <person name="Kohn T."/>
            <person name="Peeters S.H."/>
            <person name="Heuer A."/>
            <person name="Rast P."/>
            <person name="Oberbeckmann S."/>
            <person name="Bunk B."/>
            <person name="Jeske O."/>
            <person name="Meyerdierks A."/>
            <person name="Storesund J.E."/>
            <person name="Kallscheuer N."/>
            <person name="Luecker S."/>
            <person name="Lage O.M."/>
            <person name="Pohl T."/>
            <person name="Merkel B.J."/>
            <person name="Hornburger P."/>
            <person name="Mueller R.-W."/>
            <person name="Bruemmer F."/>
            <person name="Labrenz M."/>
            <person name="Spormann A.M."/>
            <person name="Op den Camp H."/>
            <person name="Overmann J."/>
            <person name="Amann R."/>
            <person name="Jetten M.S.M."/>
            <person name="Mascher T."/>
            <person name="Medema M.H."/>
            <person name="Devos D.P."/>
            <person name="Kaster A.-K."/>
            <person name="Ovreas L."/>
            <person name="Rohde M."/>
            <person name="Galperin M.Y."/>
            <person name="Jogler C."/>
        </authorList>
    </citation>
    <scope>NUCLEOTIDE SEQUENCE [LARGE SCALE GENOMIC DNA]</scope>
    <source>
        <strain evidence="4 5">Pan181</strain>
    </source>
</reference>
<dbReference type="PROSITE" id="PS51736">
    <property type="entry name" value="RECOMBINASES_3"/>
    <property type="match status" value="1"/>
</dbReference>
<dbReference type="PANTHER" id="PTHR30461:SF2">
    <property type="entry name" value="SERINE RECOMBINASE PINE-RELATED"/>
    <property type="match status" value="1"/>
</dbReference>
<dbReference type="InterPro" id="IPR050639">
    <property type="entry name" value="SSR_resolvase"/>
</dbReference>
<dbReference type="EMBL" id="CP036278">
    <property type="protein sequence ID" value="QDU55916.1"/>
    <property type="molecule type" value="Genomic_DNA"/>
</dbReference>
<dbReference type="Pfam" id="PF00239">
    <property type="entry name" value="Resolvase"/>
    <property type="match status" value="1"/>
</dbReference>
<dbReference type="GO" id="GO:0003677">
    <property type="term" value="F:DNA binding"/>
    <property type="evidence" value="ECO:0007669"/>
    <property type="project" value="UniProtKB-KW"/>
</dbReference>
<dbReference type="PANTHER" id="PTHR30461">
    <property type="entry name" value="DNA-INVERTASE FROM LAMBDOID PROPHAGE"/>
    <property type="match status" value="1"/>
</dbReference>
<gene>
    <name evidence="4" type="primary">hin</name>
    <name evidence="4" type="ORF">Pan181_21180</name>
</gene>
<dbReference type="AlphaFoldDB" id="A0A518AMI9"/>
<accession>A0A518AMI9</accession>
<evidence type="ECO:0000313" key="4">
    <source>
        <dbReference type="EMBL" id="QDU55916.1"/>
    </source>
</evidence>
<keyword evidence="1" id="KW-0238">DNA-binding</keyword>
<evidence type="ECO:0000259" key="3">
    <source>
        <dbReference type="PROSITE" id="PS51736"/>
    </source>
</evidence>
<dbReference type="Gene3D" id="3.40.50.1390">
    <property type="entry name" value="Resolvase, N-terminal catalytic domain"/>
    <property type="match status" value="1"/>
</dbReference>
<protein>
    <submittedName>
        <fullName evidence="4">DNA-invertase hin</fullName>
    </submittedName>
</protein>
<sequence length="209" mass="22275">MKFVAYYRVSTQKQGQSGLGLEAQQQAVSNYCQPVESFTEVESGKSKQRPELAKALAACKRLGATLVVAKLDRLARNVAFVSALMESGVEFVACDNPTANRLTVHILAAVAEDEAQRISERTKAALAAAKARGVKLGNQSNLITTAAPAARAANVAAADRHKADILPVARGLREAGRTLQEIADILTGRGILTRRGKAWSPTAVRRLLA</sequence>
<keyword evidence="5" id="KW-1185">Reference proteome</keyword>